<evidence type="ECO:0000313" key="3">
    <source>
        <dbReference type="Proteomes" id="UP001174208"/>
    </source>
</evidence>
<comment type="caution">
    <text evidence="2">The sequence shown here is derived from an EMBL/GenBank/DDBJ whole genome shotgun (WGS) entry which is preliminary data.</text>
</comment>
<evidence type="ECO:0000256" key="1">
    <source>
        <dbReference type="SAM" id="Phobius"/>
    </source>
</evidence>
<feature type="transmembrane region" description="Helical" evidence="1">
    <location>
        <begin position="20"/>
        <end position="44"/>
    </location>
</feature>
<sequence>MLRLLRARLRVVRSSGDRGVALAMVVGIASVLLLLVSLTMTFAVSGLVRSDHDADWDAAMSAAYAGVADYQGRMTNDPTYYQWGNKDAPFTIANGSASTVKNPPTTNLAFDIATNGQWAQVKLTDGMAVNAYFRYEVDNSKFQSNGVLRLRATGKVGTVTRSVVANIKQAGFTNYVYFTDYEILDPAVNTKTCTVLHAWENPSLDANCIINFVTQDTLDGQVHSNDTLNICGGTFKKRVTTANPKRDASGKLYTQLGSSCSGTPVFSAGPPQNASLYKIPAVQQQLDQVRADLPDKVPNPGCLYTGPTKITFMPNGTVKVYSPWTVHTQTKAGNGYTDPAYCGTPGKPTSTATQNLGTLADPTGVTLGISASTALWNNLIYVQTVPSTSTNPNYWATNRSPNNNTFSCGSTGNGIGYPVANETVSSKIPYGCRAGDVFVEGTMHGSLTVNADNFAFITGKLVYQDTANDMLGLVGANSVWVWNPVNCSTKDAYNDCTAGTSLVSWEASASSTNCARTINAAILSNDHSFEVQNYKAGKRGYLCVTGSIAQKFRGPVGLTGGSSGFFKSYSYDSRLLNSPPPRFPTPRTTSYDVTTEIEVKTAFGPDGAPLS</sequence>
<proteinExistence type="predicted"/>
<protein>
    <recommendedName>
        <fullName evidence="4">Flp pilus-assembly TadG-like N-terminal domain-containing protein</fullName>
    </recommendedName>
</protein>
<gene>
    <name evidence="2" type="ORF">P5G50_17475</name>
</gene>
<name>A0ABT8KGX8_9MICO</name>
<keyword evidence="1" id="KW-1133">Transmembrane helix</keyword>
<dbReference type="RefSeq" id="WP_301212851.1">
    <property type="nucleotide sequence ID" value="NZ_JAROCF010000001.1"/>
</dbReference>
<accession>A0ABT8KGX8</accession>
<dbReference type="Proteomes" id="UP001174208">
    <property type="component" value="Unassembled WGS sequence"/>
</dbReference>
<evidence type="ECO:0000313" key="2">
    <source>
        <dbReference type="EMBL" id="MDN4616243.1"/>
    </source>
</evidence>
<keyword evidence="3" id="KW-1185">Reference proteome</keyword>
<keyword evidence="1" id="KW-0812">Transmembrane</keyword>
<reference evidence="2" key="1">
    <citation type="submission" date="2023-06" db="EMBL/GenBank/DDBJ databases">
        <title>MT1 and MT2 Draft Genomes of Novel Species.</title>
        <authorList>
            <person name="Venkateswaran K."/>
        </authorList>
    </citation>
    <scope>NUCLEOTIDE SEQUENCE</scope>
    <source>
        <strain evidence="2">F6_8S_P_1B</strain>
    </source>
</reference>
<keyword evidence="1" id="KW-0472">Membrane</keyword>
<organism evidence="2 3">
    <name type="scientific">Leifsonia williamsii</name>
    <dbReference type="NCBI Taxonomy" id="3035919"/>
    <lineage>
        <taxon>Bacteria</taxon>
        <taxon>Bacillati</taxon>
        <taxon>Actinomycetota</taxon>
        <taxon>Actinomycetes</taxon>
        <taxon>Micrococcales</taxon>
        <taxon>Microbacteriaceae</taxon>
        <taxon>Leifsonia</taxon>
    </lineage>
</organism>
<evidence type="ECO:0008006" key="4">
    <source>
        <dbReference type="Google" id="ProtNLM"/>
    </source>
</evidence>
<dbReference type="EMBL" id="JAROCF010000001">
    <property type="protein sequence ID" value="MDN4616243.1"/>
    <property type="molecule type" value="Genomic_DNA"/>
</dbReference>